<dbReference type="RefSeq" id="XP_007416976.1">
    <property type="nucleotide sequence ID" value="XM_007416914.1"/>
</dbReference>
<feature type="chain" id="PRO_5003315926" description="Secreted protein" evidence="1">
    <location>
        <begin position="25"/>
        <end position="246"/>
    </location>
</feature>
<dbReference type="VEuPathDB" id="FungiDB:MELLADRAFT_68348"/>
<protein>
    <recommendedName>
        <fullName evidence="4">Secreted protein</fullName>
    </recommendedName>
</protein>
<keyword evidence="1" id="KW-0732">Signal</keyword>
<dbReference type="HOGENOM" id="CLU_1129271_0_0_1"/>
<evidence type="ECO:0008006" key="4">
    <source>
        <dbReference type="Google" id="ProtNLM"/>
    </source>
</evidence>
<feature type="signal peptide" evidence="1">
    <location>
        <begin position="1"/>
        <end position="24"/>
    </location>
</feature>
<reference evidence="3" key="1">
    <citation type="journal article" date="2011" name="Proc. Natl. Acad. Sci. U.S.A.">
        <title>Obligate biotrophy features unraveled by the genomic analysis of rust fungi.</title>
        <authorList>
            <person name="Duplessis S."/>
            <person name="Cuomo C.A."/>
            <person name="Lin Y.-C."/>
            <person name="Aerts A."/>
            <person name="Tisserant E."/>
            <person name="Veneault-Fourrey C."/>
            <person name="Joly D.L."/>
            <person name="Hacquard S."/>
            <person name="Amselem J."/>
            <person name="Cantarel B.L."/>
            <person name="Chiu R."/>
            <person name="Coutinho P.M."/>
            <person name="Feau N."/>
            <person name="Field M."/>
            <person name="Frey P."/>
            <person name="Gelhaye E."/>
            <person name="Goldberg J."/>
            <person name="Grabherr M.G."/>
            <person name="Kodira C.D."/>
            <person name="Kohler A."/>
            <person name="Kuees U."/>
            <person name="Lindquist E.A."/>
            <person name="Lucas S.M."/>
            <person name="Mago R."/>
            <person name="Mauceli E."/>
            <person name="Morin E."/>
            <person name="Murat C."/>
            <person name="Pangilinan J.L."/>
            <person name="Park R."/>
            <person name="Pearson M."/>
            <person name="Quesneville H."/>
            <person name="Rouhier N."/>
            <person name="Sakthikumar S."/>
            <person name="Salamov A.A."/>
            <person name="Schmutz J."/>
            <person name="Selles B."/>
            <person name="Shapiro H."/>
            <person name="Tanguay P."/>
            <person name="Tuskan G.A."/>
            <person name="Henrissat B."/>
            <person name="Van de Peer Y."/>
            <person name="Rouze P."/>
            <person name="Ellis J.G."/>
            <person name="Dodds P.N."/>
            <person name="Schein J.E."/>
            <person name="Zhong S."/>
            <person name="Hamelin R.C."/>
            <person name="Grigoriev I.V."/>
            <person name="Szabo L.J."/>
            <person name="Martin F."/>
        </authorList>
    </citation>
    <scope>NUCLEOTIDE SEQUENCE [LARGE SCALE GENOMIC DNA]</scope>
    <source>
        <strain evidence="3">98AG31 / pathotype 3-4-7</strain>
    </source>
</reference>
<dbReference type="InParanoid" id="F4S6H1"/>
<gene>
    <name evidence="2" type="ORF">MELLADRAFT_68348</name>
</gene>
<evidence type="ECO:0000313" key="3">
    <source>
        <dbReference type="Proteomes" id="UP000001072"/>
    </source>
</evidence>
<sequence length="246" mass="27625">MVFLLALLVVVVVVLLGMIEMVKVIEKVETQINQQGSRMKRRNLTWKSELQLVGLPYQSSYGHQPCIQHYSKRHLPASEPHATCVATDDEENHLTKTGSHISNDIQISEDLSLKKCTEVTEVSEYTLDHVEKTDSHLSEITKEHILQITSSQKLDVEDVVKLLSNEIESLPFATEDEGKPSTYTCTRILQEIEIPETHGPEKRCMAVAVKIIADVQYDMVMTAYAGSDVEMIDCGHIETIVNYGGE</sequence>
<name>F4S6H1_MELLP</name>
<evidence type="ECO:0000313" key="2">
    <source>
        <dbReference type="EMBL" id="EGF99762.1"/>
    </source>
</evidence>
<evidence type="ECO:0000256" key="1">
    <source>
        <dbReference type="SAM" id="SignalP"/>
    </source>
</evidence>
<dbReference type="EMBL" id="GL883155">
    <property type="protein sequence ID" value="EGF99762.1"/>
    <property type="molecule type" value="Genomic_DNA"/>
</dbReference>
<accession>F4S6H1</accession>
<proteinExistence type="predicted"/>
<dbReference type="AlphaFoldDB" id="F4S6H1"/>
<organism evidence="3">
    <name type="scientific">Melampsora larici-populina (strain 98AG31 / pathotype 3-4-7)</name>
    <name type="common">Poplar leaf rust fungus</name>
    <dbReference type="NCBI Taxonomy" id="747676"/>
    <lineage>
        <taxon>Eukaryota</taxon>
        <taxon>Fungi</taxon>
        <taxon>Dikarya</taxon>
        <taxon>Basidiomycota</taxon>
        <taxon>Pucciniomycotina</taxon>
        <taxon>Pucciniomycetes</taxon>
        <taxon>Pucciniales</taxon>
        <taxon>Melampsoraceae</taxon>
        <taxon>Melampsora</taxon>
    </lineage>
</organism>
<keyword evidence="3" id="KW-1185">Reference proteome</keyword>
<dbReference type="KEGG" id="mlr:MELLADRAFT_68348"/>
<dbReference type="GeneID" id="18931018"/>
<dbReference type="Proteomes" id="UP000001072">
    <property type="component" value="Unassembled WGS sequence"/>
</dbReference>